<evidence type="ECO:0000259" key="1">
    <source>
        <dbReference type="Pfam" id="PF13524"/>
    </source>
</evidence>
<dbReference type="GO" id="GO:0016757">
    <property type="term" value="F:glycosyltransferase activity"/>
    <property type="evidence" value="ECO:0007669"/>
    <property type="project" value="UniProtKB-KW"/>
</dbReference>
<comment type="caution">
    <text evidence="2">The sequence shown here is derived from an EMBL/GenBank/DDBJ whole genome shotgun (WGS) entry which is preliminary data.</text>
</comment>
<dbReference type="AlphaFoldDB" id="A0A2W0CXJ1"/>
<dbReference type="Gene3D" id="3.40.50.2000">
    <property type="entry name" value="Glycogen Phosphorylase B"/>
    <property type="match status" value="1"/>
</dbReference>
<dbReference type="SUPFAM" id="SSF53756">
    <property type="entry name" value="UDP-Glycosyltransferase/glycogen phosphorylase"/>
    <property type="match status" value="1"/>
</dbReference>
<feature type="domain" description="Spore protein YkvP/CgeB glycosyl transferase-like" evidence="1">
    <location>
        <begin position="184"/>
        <end position="319"/>
    </location>
</feature>
<reference evidence="2 3" key="1">
    <citation type="submission" date="2018-01" db="EMBL/GenBank/DDBJ databases">
        <title>Genome sequence of the PGP bacterium Paenibacillus illinoisensis E3.</title>
        <authorList>
            <person name="Rolli E."/>
            <person name="Marasco R."/>
            <person name="Bessem C."/>
            <person name="Michoud G."/>
            <person name="Gaiarsa S."/>
            <person name="Borin S."/>
            <person name="Daffonchio D."/>
        </authorList>
    </citation>
    <scope>NUCLEOTIDE SEQUENCE [LARGE SCALE GENOMIC DNA]</scope>
    <source>
        <strain evidence="2 3">E3</strain>
    </source>
</reference>
<gene>
    <name evidence="2" type="ORF">PIL02S_03512</name>
</gene>
<organism evidence="2 3">
    <name type="scientific">Paenibacillus illinoisensis</name>
    <dbReference type="NCBI Taxonomy" id="59845"/>
    <lineage>
        <taxon>Bacteria</taxon>
        <taxon>Bacillati</taxon>
        <taxon>Bacillota</taxon>
        <taxon>Bacilli</taxon>
        <taxon>Bacillales</taxon>
        <taxon>Paenibacillaceae</taxon>
        <taxon>Paenibacillus</taxon>
    </lineage>
</organism>
<proteinExistence type="predicted"/>
<protein>
    <recommendedName>
        <fullName evidence="1">Spore protein YkvP/CgeB glycosyl transferase-like domain-containing protein</fullName>
    </recommendedName>
</protein>
<dbReference type="EMBL" id="PRLG01000020">
    <property type="protein sequence ID" value="PYY28361.1"/>
    <property type="molecule type" value="Genomic_DNA"/>
</dbReference>
<dbReference type="InterPro" id="IPR055259">
    <property type="entry name" value="YkvP/CgeB_Glyco_trans-like"/>
</dbReference>
<keyword evidence="2" id="KW-0328">Glycosyltransferase</keyword>
<dbReference type="Pfam" id="PF13524">
    <property type="entry name" value="Glyco_trans_1_2"/>
    <property type="match status" value="1"/>
</dbReference>
<dbReference type="Proteomes" id="UP000247459">
    <property type="component" value="Unassembled WGS sequence"/>
</dbReference>
<name>A0A2W0CXJ1_9BACL</name>
<dbReference type="RefSeq" id="WP_110820995.1">
    <property type="nucleotide sequence ID" value="NZ_PRLG01000020.1"/>
</dbReference>
<accession>A0A2W0CXJ1</accession>
<evidence type="ECO:0000313" key="3">
    <source>
        <dbReference type="Proteomes" id="UP000247459"/>
    </source>
</evidence>
<keyword evidence="2" id="KW-0808">Transferase</keyword>
<evidence type="ECO:0000313" key="2">
    <source>
        <dbReference type="EMBL" id="PYY28361.1"/>
    </source>
</evidence>
<sequence>MKQKTILYFPVLNWSFLKQRPQQILSQFARNGWTVYFCNNTQTDDSMEEVEPNLFVVHNFENLMNDVKYGKIKIDVAYATWAKSAEYFDKVNAKLNIYDSIDEFPDWAPYEDFAVKSADIVLTSSQRLFDIRSVMHDNVYLVRNAAPSEYIDKESTKPKEYENIDGPIVAFIGALGSWTSTYLIKKVAEKYPTVFVGLEFGKQCPSNVINLGCKNHDELYNYYAHADVCLIPFNTKTNITQSASPVKMYEHLAAGTVTVATKWHETDLYPSAVLTAANDEEFLIKVEEAIELSKTHNIKTEAKRIASENTWEVRFRQIEEAIKDYTLKSGVSIES</sequence>
<dbReference type="OrthoDB" id="9816564at2"/>